<dbReference type="InterPro" id="IPR001245">
    <property type="entry name" value="Ser-Thr/Tyr_kinase_cat_dom"/>
</dbReference>
<comment type="caution">
    <text evidence="3">The sequence shown here is derived from an EMBL/GenBank/DDBJ whole genome shotgun (WGS) entry which is preliminary data.</text>
</comment>
<protein>
    <submittedName>
        <fullName evidence="3">UFO kinase</fullName>
    </submittedName>
</protein>
<gene>
    <name evidence="3" type="primary">Axl_1</name>
    <name evidence="3" type="ORF">VIDMAC_R14817</name>
</gene>
<proteinExistence type="predicted"/>
<evidence type="ECO:0000313" key="4">
    <source>
        <dbReference type="Proteomes" id="UP000656497"/>
    </source>
</evidence>
<dbReference type="EMBL" id="WBNN01043565">
    <property type="protein sequence ID" value="NXQ09503.1"/>
    <property type="molecule type" value="Genomic_DNA"/>
</dbReference>
<accession>A0A852EZB0</accession>
<evidence type="ECO:0000313" key="3">
    <source>
        <dbReference type="EMBL" id="NXQ09503.1"/>
    </source>
</evidence>
<organism evidence="3 4">
    <name type="scientific">Vidua macroura</name>
    <name type="common">Pin-tailed whydah</name>
    <dbReference type="NCBI Taxonomy" id="187451"/>
    <lineage>
        <taxon>Eukaryota</taxon>
        <taxon>Metazoa</taxon>
        <taxon>Chordata</taxon>
        <taxon>Craniata</taxon>
        <taxon>Vertebrata</taxon>
        <taxon>Euteleostomi</taxon>
        <taxon>Archelosauria</taxon>
        <taxon>Archosauria</taxon>
        <taxon>Dinosauria</taxon>
        <taxon>Saurischia</taxon>
        <taxon>Theropoda</taxon>
        <taxon>Coelurosauria</taxon>
        <taxon>Aves</taxon>
        <taxon>Neognathae</taxon>
        <taxon>Neoaves</taxon>
        <taxon>Telluraves</taxon>
        <taxon>Australaves</taxon>
        <taxon>Passeriformes</taxon>
        <taxon>Passeroidea</taxon>
        <taxon>Estrildidae</taxon>
        <taxon>Viduinae</taxon>
        <taxon>Vidua</taxon>
    </lineage>
</organism>
<feature type="compositionally biased region" description="Basic residues" evidence="1">
    <location>
        <begin position="61"/>
        <end position="85"/>
    </location>
</feature>
<dbReference type="Proteomes" id="UP000656497">
    <property type="component" value="Unassembled WGS sequence"/>
</dbReference>
<dbReference type="GO" id="GO:0004672">
    <property type="term" value="F:protein kinase activity"/>
    <property type="evidence" value="ECO:0007669"/>
    <property type="project" value="InterPro"/>
</dbReference>
<keyword evidence="4" id="KW-1185">Reference proteome</keyword>
<reference evidence="3" key="1">
    <citation type="submission" date="2019-09" db="EMBL/GenBank/DDBJ databases">
        <title>Bird 10,000 Genomes (B10K) Project - Family phase.</title>
        <authorList>
            <person name="Zhang G."/>
        </authorList>
    </citation>
    <scope>NUCLEOTIDE SEQUENCE</scope>
    <source>
        <strain evidence="3">B10K-DU-002-50</strain>
        <tissue evidence="3">Muscle</tissue>
    </source>
</reference>
<keyword evidence="3" id="KW-0808">Transferase</keyword>
<feature type="region of interest" description="Disordered" evidence="1">
    <location>
        <begin position="51"/>
        <end position="85"/>
    </location>
</feature>
<evidence type="ECO:0000256" key="1">
    <source>
        <dbReference type="SAM" id="MobiDB-lite"/>
    </source>
</evidence>
<keyword evidence="3" id="KW-0418">Kinase</keyword>
<dbReference type="SUPFAM" id="SSF56112">
    <property type="entry name" value="Protein kinase-like (PK-like)"/>
    <property type="match status" value="1"/>
</dbReference>
<dbReference type="Gene3D" id="3.30.200.20">
    <property type="entry name" value="Phosphorylase Kinase, domain 1"/>
    <property type="match status" value="1"/>
</dbReference>
<feature type="domain" description="Serine-threonine/tyrosine-protein kinase catalytic" evidence="2">
    <location>
        <begin position="2"/>
        <end position="52"/>
    </location>
</feature>
<dbReference type="AlphaFoldDB" id="A0A852EZB0"/>
<feature type="non-terminal residue" evidence="3">
    <location>
        <position position="85"/>
    </location>
</feature>
<feature type="non-terminal residue" evidence="3">
    <location>
        <position position="1"/>
    </location>
</feature>
<name>A0A852EZB0_VIDMA</name>
<evidence type="ECO:0000259" key="2">
    <source>
        <dbReference type="Pfam" id="PF07714"/>
    </source>
</evidence>
<dbReference type="InterPro" id="IPR011009">
    <property type="entry name" value="Kinase-like_dom_sf"/>
</dbReference>
<sequence length="85" mass="9659">VEGTLHQDSGVLRVAVKTMKLAICSRGELEDFLSEAACMKEFDHPNVMKLIGEKGPPKSPQKYKKIPPKLPRKYKKIPPKLPRKY</sequence>
<dbReference type="Pfam" id="PF07714">
    <property type="entry name" value="PK_Tyr_Ser-Thr"/>
    <property type="match status" value="1"/>
</dbReference>